<keyword evidence="3" id="KW-1185">Reference proteome</keyword>
<comment type="caution">
    <text evidence="2">The sequence shown here is derived from an EMBL/GenBank/DDBJ whole genome shotgun (WGS) entry which is preliminary data.</text>
</comment>
<sequence length="73" mass="7848">MRSLIKRSCATRAPLEDADESPMSPERQHAEGGDPFMQDVEMSPRAEGDAALENRSGIQYGGVLPDNPTGCIS</sequence>
<evidence type="ECO:0000313" key="2">
    <source>
        <dbReference type="EMBL" id="KAK9861849.1"/>
    </source>
</evidence>
<dbReference type="AlphaFoldDB" id="A0AAW1SZA4"/>
<dbReference type="Proteomes" id="UP001485043">
    <property type="component" value="Unassembled WGS sequence"/>
</dbReference>
<name>A0AAW1SZA4_9CHLO</name>
<reference evidence="2 3" key="1">
    <citation type="journal article" date="2024" name="Nat. Commun.">
        <title>Phylogenomics reveals the evolutionary origins of lichenization in chlorophyte algae.</title>
        <authorList>
            <person name="Puginier C."/>
            <person name="Libourel C."/>
            <person name="Otte J."/>
            <person name="Skaloud P."/>
            <person name="Haon M."/>
            <person name="Grisel S."/>
            <person name="Petersen M."/>
            <person name="Berrin J.G."/>
            <person name="Delaux P.M."/>
            <person name="Dal Grande F."/>
            <person name="Keller J."/>
        </authorList>
    </citation>
    <scope>NUCLEOTIDE SEQUENCE [LARGE SCALE GENOMIC DNA]</scope>
    <source>
        <strain evidence="2 3">SAG 2523</strain>
    </source>
</reference>
<accession>A0AAW1SZA4</accession>
<protein>
    <submittedName>
        <fullName evidence="2">Uncharacterized protein</fullName>
    </submittedName>
</protein>
<evidence type="ECO:0000256" key="1">
    <source>
        <dbReference type="SAM" id="MobiDB-lite"/>
    </source>
</evidence>
<dbReference type="EMBL" id="JALJOV010000693">
    <property type="protein sequence ID" value="KAK9861849.1"/>
    <property type="molecule type" value="Genomic_DNA"/>
</dbReference>
<evidence type="ECO:0000313" key="3">
    <source>
        <dbReference type="Proteomes" id="UP001485043"/>
    </source>
</evidence>
<organism evidence="2 3">
    <name type="scientific">Apatococcus fuscideae</name>
    <dbReference type="NCBI Taxonomy" id="2026836"/>
    <lineage>
        <taxon>Eukaryota</taxon>
        <taxon>Viridiplantae</taxon>
        <taxon>Chlorophyta</taxon>
        <taxon>core chlorophytes</taxon>
        <taxon>Trebouxiophyceae</taxon>
        <taxon>Chlorellales</taxon>
        <taxon>Chlorellaceae</taxon>
        <taxon>Apatococcus</taxon>
    </lineage>
</organism>
<gene>
    <name evidence="2" type="ORF">WJX84_012201</name>
</gene>
<feature type="region of interest" description="Disordered" evidence="1">
    <location>
        <begin position="1"/>
        <end position="73"/>
    </location>
</feature>
<proteinExistence type="predicted"/>